<keyword evidence="1" id="KW-1133">Transmembrane helix</keyword>
<keyword evidence="1" id="KW-0472">Membrane</keyword>
<comment type="caution">
    <text evidence="2">The sequence shown here is derived from an EMBL/GenBank/DDBJ whole genome shotgun (WGS) entry which is preliminary data.</text>
</comment>
<sequence length="315" mass="32751">MTALLATLGGKLADRWAAAILGPGLLFVGAVVCAGQLGQRHATDFGRLGVWISAVAADSASHSPGAVLLFGVGVLLASIAAGLGASAAGRVVERVWLVTGERPPASALRIWRRRRWSRADERVELARDRAVRAVVLGPAEAADAAAVYAAALARRNAICLVEPDRPGWMADRLLAADARVHRAYAIDLGAVWPRLWSVSSAELRADLGAVQDAYAGAARLQGWGLLYVTLGLWWWPALLVGAGTLVAGHARGRAAAGVLAELVETAVDLHGRDLANRLGIVADGPLHRGIGLSITEIARKDGPPRPPVADGGGHG</sequence>
<proteinExistence type="predicted"/>
<evidence type="ECO:0000313" key="2">
    <source>
        <dbReference type="EMBL" id="MFC5006128.1"/>
    </source>
</evidence>
<dbReference type="Proteomes" id="UP001595912">
    <property type="component" value="Unassembled WGS sequence"/>
</dbReference>
<organism evidence="2 3">
    <name type="scientific">Dactylosporangium cerinum</name>
    <dbReference type="NCBI Taxonomy" id="1434730"/>
    <lineage>
        <taxon>Bacteria</taxon>
        <taxon>Bacillati</taxon>
        <taxon>Actinomycetota</taxon>
        <taxon>Actinomycetes</taxon>
        <taxon>Micromonosporales</taxon>
        <taxon>Micromonosporaceae</taxon>
        <taxon>Dactylosporangium</taxon>
    </lineage>
</organism>
<dbReference type="RefSeq" id="WP_380126731.1">
    <property type="nucleotide sequence ID" value="NZ_JBHSIU010000091.1"/>
</dbReference>
<protein>
    <recommendedName>
        <fullName evidence="4">Vegetative cell wall protein gp1</fullName>
    </recommendedName>
</protein>
<evidence type="ECO:0000313" key="3">
    <source>
        <dbReference type="Proteomes" id="UP001595912"/>
    </source>
</evidence>
<evidence type="ECO:0000256" key="1">
    <source>
        <dbReference type="SAM" id="Phobius"/>
    </source>
</evidence>
<accession>A0ABV9WF30</accession>
<feature type="transmembrane region" description="Helical" evidence="1">
    <location>
        <begin position="67"/>
        <end position="88"/>
    </location>
</feature>
<feature type="transmembrane region" description="Helical" evidence="1">
    <location>
        <begin position="16"/>
        <end position="37"/>
    </location>
</feature>
<feature type="transmembrane region" description="Helical" evidence="1">
    <location>
        <begin position="225"/>
        <end position="247"/>
    </location>
</feature>
<gene>
    <name evidence="2" type="ORF">ACFPIJ_50965</name>
</gene>
<evidence type="ECO:0008006" key="4">
    <source>
        <dbReference type="Google" id="ProtNLM"/>
    </source>
</evidence>
<keyword evidence="3" id="KW-1185">Reference proteome</keyword>
<name>A0ABV9WF30_9ACTN</name>
<keyword evidence="1" id="KW-0812">Transmembrane</keyword>
<reference evidence="3" key="1">
    <citation type="journal article" date="2019" name="Int. J. Syst. Evol. Microbiol.">
        <title>The Global Catalogue of Microorganisms (GCM) 10K type strain sequencing project: providing services to taxonomists for standard genome sequencing and annotation.</title>
        <authorList>
            <consortium name="The Broad Institute Genomics Platform"/>
            <consortium name="The Broad Institute Genome Sequencing Center for Infectious Disease"/>
            <person name="Wu L."/>
            <person name="Ma J."/>
        </authorList>
    </citation>
    <scope>NUCLEOTIDE SEQUENCE [LARGE SCALE GENOMIC DNA]</scope>
    <source>
        <strain evidence="3">CGMCC 4.7152</strain>
    </source>
</reference>
<dbReference type="EMBL" id="JBHSIU010000091">
    <property type="protein sequence ID" value="MFC5006128.1"/>
    <property type="molecule type" value="Genomic_DNA"/>
</dbReference>